<proteinExistence type="predicted"/>
<dbReference type="Proteomes" id="UP000004705">
    <property type="component" value="Chromosome"/>
</dbReference>
<reference evidence="2 3" key="1">
    <citation type="journal article" date="2012" name="Stand. Genomic Sci.">
        <title>Genome sequence of the soil bacterium Saccharomonospora azurea type strain (NA-128(T)).</title>
        <authorList>
            <person name="Klenk H.P."/>
            <person name="Held B."/>
            <person name="Lucas S."/>
            <person name="Lapidus A."/>
            <person name="Copeland A."/>
            <person name="Hammon N."/>
            <person name="Pitluck S."/>
            <person name="Goodwin L.A."/>
            <person name="Han C."/>
            <person name="Tapia R."/>
            <person name="Brambilla E.M."/>
            <person name="Potter G."/>
            <person name="Land M."/>
            <person name="Ivanova N."/>
            <person name="Rohde M."/>
            <person name="Goker M."/>
            <person name="Detter J.C."/>
            <person name="Kyrpides N.C."/>
            <person name="Woyke T."/>
        </authorList>
    </citation>
    <scope>NUCLEOTIDE SEQUENCE [LARGE SCALE GENOMIC DNA]</scope>
    <source>
        <strain evidence="2 3">NA-128</strain>
    </source>
</reference>
<evidence type="ECO:0000313" key="2">
    <source>
        <dbReference type="EMBL" id="EHY87491.1"/>
    </source>
</evidence>
<sequence length="217" mass="23919">MTAGEDEALQRRMAALEQEHFAMTEQLRRLGDATERNANALDALEDVLTDVSWTPVDDGGDALAEAMAQRQHQLSIVDTSTAPPPPPGPEEAASAAGGVELPDLEQVAAWVQTHIAPMVRKTTTTGEGGGIRWCRQWWHHSEAVDRFTALYLAWQELSAEDSSTWLSVFLRDHLDPHMATLTSPFGPFYACHPRRHSDAVEALDTDQPTPPDRENTS</sequence>
<dbReference type="InterPro" id="IPR032584">
    <property type="entry name" value="DUF4913"/>
</dbReference>
<dbReference type="AlphaFoldDB" id="H8G9A6"/>
<evidence type="ECO:0000256" key="1">
    <source>
        <dbReference type="SAM" id="MobiDB-lite"/>
    </source>
</evidence>
<dbReference type="OrthoDB" id="4570343at2"/>
<gene>
    <name evidence="2" type="ORF">SacazDRAFT_00533</name>
</gene>
<keyword evidence="3" id="KW-1185">Reference proteome</keyword>
<feature type="region of interest" description="Disordered" evidence="1">
    <location>
        <begin position="69"/>
        <end position="96"/>
    </location>
</feature>
<organism evidence="2 3">
    <name type="scientific">Saccharomonospora azurea NA-128</name>
    <dbReference type="NCBI Taxonomy" id="882081"/>
    <lineage>
        <taxon>Bacteria</taxon>
        <taxon>Bacillati</taxon>
        <taxon>Actinomycetota</taxon>
        <taxon>Actinomycetes</taxon>
        <taxon>Pseudonocardiales</taxon>
        <taxon>Pseudonocardiaceae</taxon>
        <taxon>Saccharomonospora</taxon>
    </lineage>
</organism>
<evidence type="ECO:0008006" key="4">
    <source>
        <dbReference type="Google" id="ProtNLM"/>
    </source>
</evidence>
<accession>H8G9A6</accession>
<name>H8G9A6_9PSEU</name>
<evidence type="ECO:0000313" key="3">
    <source>
        <dbReference type="Proteomes" id="UP000004705"/>
    </source>
</evidence>
<dbReference type="HOGENOM" id="CLU_1282122_0_0_11"/>
<dbReference type="RefSeq" id="WP_005438355.1">
    <property type="nucleotide sequence ID" value="NZ_CM001466.1"/>
</dbReference>
<protein>
    <recommendedName>
        <fullName evidence="4">DUF4913 domain-containing protein</fullName>
    </recommendedName>
</protein>
<dbReference type="EMBL" id="CM001466">
    <property type="protein sequence ID" value="EHY87491.1"/>
    <property type="molecule type" value="Genomic_DNA"/>
</dbReference>
<dbReference type="Pfam" id="PF16259">
    <property type="entry name" value="DUF4913"/>
    <property type="match status" value="1"/>
</dbReference>